<feature type="signal peptide" evidence="1">
    <location>
        <begin position="1"/>
        <end position="18"/>
    </location>
</feature>
<evidence type="ECO:0008006" key="4">
    <source>
        <dbReference type="Google" id="ProtNLM"/>
    </source>
</evidence>
<accession>A0A5J4PJF0</accession>
<evidence type="ECO:0000313" key="3">
    <source>
        <dbReference type="Proteomes" id="UP000324800"/>
    </source>
</evidence>
<comment type="caution">
    <text evidence="2">The sequence shown here is derived from an EMBL/GenBank/DDBJ whole genome shotgun (WGS) entry which is preliminary data.</text>
</comment>
<sequence>MILLIFVALSSFIDVLCAGEFSCENMEYNQYCNLTLTRESSKIQCSDDNAKDTLKICKPIFIGTSRILFNANSSQGSCCFICDTSRGYYSVKTKCMCSDREVVNVSTNAYCIRNGVAAAYWSCKTG</sequence>
<protein>
    <recommendedName>
        <fullName evidence="4">Cyanovirin-N domain-containing protein</fullName>
    </recommendedName>
</protein>
<evidence type="ECO:0000256" key="1">
    <source>
        <dbReference type="SAM" id="SignalP"/>
    </source>
</evidence>
<gene>
    <name evidence="2" type="ORF">EZS28_056644</name>
</gene>
<keyword evidence="1" id="KW-0732">Signal</keyword>
<feature type="chain" id="PRO_5023895474" description="Cyanovirin-N domain-containing protein" evidence="1">
    <location>
        <begin position="19"/>
        <end position="126"/>
    </location>
</feature>
<organism evidence="2 3">
    <name type="scientific">Streblomastix strix</name>
    <dbReference type="NCBI Taxonomy" id="222440"/>
    <lineage>
        <taxon>Eukaryota</taxon>
        <taxon>Metamonada</taxon>
        <taxon>Preaxostyla</taxon>
        <taxon>Oxymonadida</taxon>
        <taxon>Streblomastigidae</taxon>
        <taxon>Streblomastix</taxon>
    </lineage>
</organism>
<dbReference type="Proteomes" id="UP000324800">
    <property type="component" value="Unassembled WGS sequence"/>
</dbReference>
<dbReference type="EMBL" id="SNRW01050715">
    <property type="protein sequence ID" value="KAA6308684.1"/>
    <property type="molecule type" value="Genomic_DNA"/>
</dbReference>
<feature type="non-terminal residue" evidence="2">
    <location>
        <position position="126"/>
    </location>
</feature>
<proteinExistence type="predicted"/>
<evidence type="ECO:0000313" key="2">
    <source>
        <dbReference type="EMBL" id="KAA6308684.1"/>
    </source>
</evidence>
<reference evidence="2 3" key="1">
    <citation type="submission" date="2019-03" db="EMBL/GenBank/DDBJ databases">
        <title>Single cell metagenomics reveals metabolic interactions within the superorganism composed of flagellate Streblomastix strix and complex community of Bacteroidetes bacteria on its surface.</title>
        <authorList>
            <person name="Treitli S.C."/>
            <person name="Kolisko M."/>
            <person name="Husnik F."/>
            <person name="Keeling P."/>
            <person name="Hampl V."/>
        </authorList>
    </citation>
    <scope>NUCLEOTIDE SEQUENCE [LARGE SCALE GENOMIC DNA]</scope>
    <source>
        <strain evidence="2">ST1C</strain>
    </source>
</reference>
<name>A0A5J4PJF0_9EUKA</name>
<dbReference type="AlphaFoldDB" id="A0A5J4PJF0"/>